<dbReference type="PANTHER" id="PTHR35977:SF1">
    <property type="entry name" value="DYNEIN AXONEMAL ASSEMBLY FACTOR 8"/>
    <property type="match status" value="1"/>
</dbReference>
<evidence type="ECO:0000256" key="2">
    <source>
        <dbReference type="ARBA" id="ARBA00024177"/>
    </source>
</evidence>
<name>A0A8C9P9N5_SPEDA</name>
<protein>
    <recommendedName>
        <fullName evidence="4">Dynein axonemal assembly factor 8</fullName>
    </recommendedName>
    <alternativeName>
        <fullName evidence="5">Dynein axonemal-associated protein 1</fullName>
    </alternativeName>
</protein>
<evidence type="ECO:0000256" key="6">
    <source>
        <dbReference type="SAM" id="MobiDB-lite"/>
    </source>
</evidence>
<dbReference type="GO" id="GO:0070840">
    <property type="term" value="F:dynein complex binding"/>
    <property type="evidence" value="ECO:0007669"/>
    <property type="project" value="InterPro"/>
</dbReference>
<dbReference type="InterPro" id="IPR031531">
    <property type="entry name" value="DNAAF8"/>
</dbReference>
<dbReference type="Pfam" id="PF15773">
    <property type="entry name" value="DAAP1"/>
    <property type="match status" value="1"/>
</dbReference>
<evidence type="ECO:0000256" key="3">
    <source>
        <dbReference type="ARBA" id="ARBA00024190"/>
    </source>
</evidence>
<organism evidence="7 8">
    <name type="scientific">Spermophilus dauricus</name>
    <name type="common">Daurian ground squirrel</name>
    <dbReference type="NCBI Taxonomy" id="99837"/>
    <lineage>
        <taxon>Eukaryota</taxon>
        <taxon>Metazoa</taxon>
        <taxon>Chordata</taxon>
        <taxon>Craniata</taxon>
        <taxon>Vertebrata</taxon>
        <taxon>Euteleostomi</taxon>
        <taxon>Mammalia</taxon>
        <taxon>Eutheria</taxon>
        <taxon>Euarchontoglires</taxon>
        <taxon>Glires</taxon>
        <taxon>Rodentia</taxon>
        <taxon>Sciuromorpha</taxon>
        <taxon>Sciuridae</taxon>
        <taxon>Xerinae</taxon>
        <taxon>Marmotini</taxon>
        <taxon>Spermophilus</taxon>
    </lineage>
</organism>
<comment type="subcellular location">
    <subcellularLocation>
        <location evidence="3">Dynein axonemal particle</location>
    </subcellularLocation>
</comment>
<feature type="compositionally biased region" description="Basic and acidic residues" evidence="6">
    <location>
        <begin position="423"/>
        <end position="434"/>
    </location>
</feature>
<keyword evidence="8" id="KW-1185">Reference proteome</keyword>
<evidence type="ECO:0000256" key="1">
    <source>
        <dbReference type="ARBA" id="ARBA00022490"/>
    </source>
</evidence>
<reference evidence="7" key="1">
    <citation type="submission" date="2025-08" db="UniProtKB">
        <authorList>
            <consortium name="Ensembl"/>
        </authorList>
    </citation>
    <scope>IDENTIFICATION</scope>
</reference>
<evidence type="ECO:0000256" key="4">
    <source>
        <dbReference type="ARBA" id="ARBA00024428"/>
    </source>
</evidence>
<reference evidence="7" key="2">
    <citation type="submission" date="2025-09" db="UniProtKB">
        <authorList>
            <consortium name="Ensembl"/>
        </authorList>
    </citation>
    <scope>IDENTIFICATION</scope>
</reference>
<proteinExistence type="predicted"/>
<dbReference type="Ensembl" id="ENSSDAT00000008261.1">
    <property type="protein sequence ID" value="ENSSDAP00000007252.1"/>
    <property type="gene ID" value="ENSSDAG00000006659.1"/>
</dbReference>
<dbReference type="Proteomes" id="UP000694422">
    <property type="component" value="Unplaced"/>
</dbReference>
<feature type="region of interest" description="Disordered" evidence="6">
    <location>
        <begin position="301"/>
        <end position="330"/>
    </location>
</feature>
<evidence type="ECO:0000313" key="7">
    <source>
        <dbReference type="Ensembl" id="ENSSDAP00000007252.1"/>
    </source>
</evidence>
<feature type="region of interest" description="Disordered" evidence="6">
    <location>
        <begin position="409"/>
        <end position="475"/>
    </location>
</feature>
<evidence type="ECO:0000256" key="5">
    <source>
        <dbReference type="ARBA" id="ARBA00030565"/>
    </source>
</evidence>
<accession>A0A8C9P9N5</accession>
<dbReference type="AlphaFoldDB" id="A0A8C9P9N5"/>
<keyword evidence="1" id="KW-0963">Cytoplasm</keyword>
<dbReference type="PANTHER" id="PTHR35977">
    <property type="entry name" value="CHROMOSOME 16 OPEN READING FRAME 71"/>
    <property type="match status" value="1"/>
</dbReference>
<comment type="function">
    <text evidence="2">In cyliated cells, dynein axonemal particle-specific protein required for deployment of ODA to the axoneme. Interacts with outer dynein arm (ODA) subunits.</text>
</comment>
<feature type="compositionally biased region" description="Polar residues" evidence="6">
    <location>
        <begin position="435"/>
        <end position="447"/>
    </location>
</feature>
<dbReference type="GO" id="GO:0120293">
    <property type="term" value="C:dynein axonemal particle"/>
    <property type="evidence" value="ECO:0007669"/>
    <property type="project" value="UniProtKB-SubCell"/>
</dbReference>
<feature type="region of interest" description="Disordered" evidence="6">
    <location>
        <begin position="210"/>
        <end position="229"/>
    </location>
</feature>
<sequence length="475" mass="52205">MTSKDKDVAPTPSSPWDAILQAAKDQVPSLDSDSSLSDCGEEPFIFQRNQPVLIPDLAEELAEDPADDNDSRIWVPLAEPVLVPVGLATKPGSGWNARTLGLASQEGCSLENCAETSTFLQMAEETPMLLEGDLGTMSFNTKQFQSPPWDPQGEATLSPEGEVGIEPLSAAWRDSAKRRALHRERRKMIEKEMLHKVTWDSLDPACREQCQSTEPGLRSEAPSEGPREGQLVLSLQQLEEWDLDYILQSLPGQEDKQGNGAPRTAWWAADLQQSQAHTASHSHDRLLQQLALLCAVQSRAPAPAQKLPADTPQDTEEQEARSRCASTKPGFQAEPCQKLADGMRLRMEPPTIFMDLRPAESPEPSDHQSSGRYREHIGAEKLVLLHCRSCTCKSQLLQQLRAFRKGTALPQVPARKGPGGQKALEDATERKEQVKLSTEGQSTQTRLQGGHPRALGDPLEPESAREILVPPLGQL</sequence>
<evidence type="ECO:0000313" key="8">
    <source>
        <dbReference type="Proteomes" id="UP000694422"/>
    </source>
</evidence>